<evidence type="ECO:0000259" key="3">
    <source>
        <dbReference type="Pfam" id="PF07593"/>
    </source>
</evidence>
<keyword evidence="5" id="KW-1185">Reference proteome</keyword>
<protein>
    <submittedName>
        <fullName evidence="4">Repeat domain-containing protein</fullName>
    </submittedName>
</protein>
<dbReference type="SUPFAM" id="SSF69318">
    <property type="entry name" value="Integrin alpha N-terminal domain"/>
    <property type="match status" value="3"/>
</dbReference>
<sequence>MKVFTQFLCKYISICFLLFAFSCSPKEPEKESMPVQEETKQEETLFTLLSPNQTNINFQNTLEEGLNTNILMYEYFYNGGGTATADFNGDGLIDIYFVSNMGENKFYLNKGKMVFEDVTEVAKVSGEKRPWKTGVTAVDINADGKLDLYLCYSGALPPEKRKNQLFINQGNNEKGIPIFEEKAEEYGLASVGFSNQAYFFDYDLDHDLDMLLLNHNPKNLPLLNEVGTAELLKQDSPEMGLRLFKQDKGKFTDVTTKSGINGSELSYGLGIGISDFNEDGYPDFYLSNDYSVPDYYYINNKNGTFSNQLTKAIGHISQFSMGNDVADINNDGFQDIFTLDMLPEDNARQKLLLGADNFGKFDLNVKSGFYYQYMRNMLQLNNGNGTFSEIGQLAGISNTDWSWSALFADYDNDGWKDLFITNGYVRDYTNMDFIKYMDDFVKQKGRLARTDVLEIISKMPASNVVNYIFKNNQGITFSKQTQSWGMNRPSNSNGAAYADLDNDGDLDLVVNNINQTAFIYENNAQKLFRQNYIQLKLNGLAGNTQGIGAKVKIFIKGKVQVLEQSPAKGYLSSVSPILHFGLGENTLIDTLQITWIGGKAQLLTNVTANQVLVLEEKNANAKPIIEKSQKPIFQEATSGIDFVHAKSPFRDFDRQSLLLNEFSHIGTCFVKDDLNKDGLEDVYVGGGFEQAAAIYFQEKNGTFKKKEITAFEADKKYIDADAVIFDANGDGNLDIYVASGGYHNFTENDENLQDRLYLSDGKGNYEKANNLPKLLSSKSCVRASDLNNDGFIDLFVGGRVVAGKYPETPESYVLINDGKGNFTNATQKIAPEIQRIGMVTDAIFADLDGDKINELVIVGEFMPIKVFSFPSGTAKDASSQYFEKEYKGFWNKIAIGDFNGDSKPDFIVGNIGKNVQFNATDSDPAVLYYDDFDQNGQIDPIFTFNIQGVSYPYVSRDELQNQMPLFRRLYTDFKSYSTVSTPQLFKNGELEKAKKLSANFTETTCFLSTNTGRYVQKSLPIEVQYSPIYAILVFDYDKDGKQDLILGGNSFYAKLRLGKFDANYGILLKGYGQGEFQYINQRASGLNVSGDVRSIIEIKNKIFFGVCEGKVKGYKIQ</sequence>
<dbReference type="InterPro" id="IPR028994">
    <property type="entry name" value="Integrin_alpha_N"/>
</dbReference>
<dbReference type="Proteomes" id="UP000199513">
    <property type="component" value="Unassembled WGS sequence"/>
</dbReference>
<accession>A0A1I2HEE0</accession>
<dbReference type="EMBL" id="FONY01000023">
    <property type="protein sequence ID" value="SFF28042.1"/>
    <property type="molecule type" value="Genomic_DNA"/>
</dbReference>
<dbReference type="Gene3D" id="2.130.10.130">
    <property type="entry name" value="Integrin alpha, N-terminal"/>
    <property type="match status" value="5"/>
</dbReference>
<evidence type="ECO:0000313" key="4">
    <source>
        <dbReference type="EMBL" id="SFF28042.1"/>
    </source>
</evidence>
<dbReference type="Pfam" id="PF13517">
    <property type="entry name" value="FG-GAP_3"/>
    <property type="match status" value="5"/>
</dbReference>
<keyword evidence="1 2" id="KW-0732">Signal</keyword>
<dbReference type="OrthoDB" id="1488345at2"/>
<reference evidence="4 5" key="1">
    <citation type="submission" date="2016-10" db="EMBL/GenBank/DDBJ databases">
        <authorList>
            <person name="de Groot N.N."/>
        </authorList>
    </citation>
    <scope>NUCLEOTIDE SEQUENCE [LARGE SCALE GENOMIC DNA]</scope>
    <source>
        <strain>GEY</strain>
        <strain evidence="5">DSM 9560</strain>
    </source>
</reference>
<dbReference type="Pfam" id="PF07593">
    <property type="entry name" value="UnbV_ASPIC"/>
    <property type="match status" value="1"/>
</dbReference>
<dbReference type="PANTHER" id="PTHR16026:SF0">
    <property type="entry name" value="CARTILAGE ACIDIC PROTEIN 1"/>
    <property type="match status" value="1"/>
</dbReference>
<evidence type="ECO:0000256" key="1">
    <source>
        <dbReference type="ARBA" id="ARBA00022729"/>
    </source>
</evidence>
<dbReference type="AlphaFoldDB" id="A0A1I2HEE0"/>
<feature type="chain" id="PRO_5011790233" evidence="2">
    <location>
        <begin position="26"/>
        <end position="1117"/>
    </location>
</feature>
<evidence type="ECO:0000313" key="5">
    <source>
        <dbReference type="Proteomes" id="UP000199513"/>
    </source>
</evidence>
<dbReference type="PROSITE" id="PS51257">
    <property type="entry name" value="PROKAR_LIPOPROTEIN"/>
    <property type="match status" value="1"/>
</dbReference>
<dbReference type="PANTHER" id="PTHR16026">
    <property type="entry name" value="CARTILAGE ACIDIC PROTEIN 1"/>
    <property type="match status" value="1"/>
</dbReference>
<organism evidence="4 5">
    <name type="scientific">Thermoflexibacter ruber</name>
    <dbReference type="NCBI Taxonomy" id="1003"/>
    <lineage>
        <taxon>Bacteria</taxon>
        <taxon>Pseudomonadati</taxon>
        <taxon>Bacteroidota</taxon>
        <taxon>Cytophagia</taxon>
        <taxon>Cytophagales</taxon>
        <taxon>Thermoflexibacteraceae</taxon>
        <taxon>Thermoflexibacter</taxon>
    </lineage>
</organism>
<feature type="signal peptide" evidence="2">
    <location>
        <begin position="1"/>
        <end position="25"/>
    </location>
</feature>
<dbReference type="InterPro" id="IPR013517">
    <property type="entry name" value="FG-GAP"/>
</dbReference>
<dbReference type="InterPro" id="IPR027039">
    <property type="entry name" value="Crtac1"/>
</dbReference>
<dbReference type="Pfam" id="PF01839">
    <property type="entry name" value="FG-GAP"/>
    <property type="match status" value="1"/>
</dbReference>
<name>A0A1I2HEE0_9BACT</name>
<feature type="domain" description="ASPIC/UnbV" evidence="3">
    <location>
        <begin position="546"/>
        <end position="612"/>
    </location>
</feature>
<dbReference type="RefSeq" id="WP_091546353.1">
    <property type="nucleotide sequence ID" value="NZ_FONY01000023.1"/>
</dbReference>
<proteinExistence type="predicted"/>
<gene>
    <name evidence="4" type="ORF">SAMN04488541_102357</name>
</gene>
<dbReference type="STRING" id="1003.SAMN04488541_102357"/>
<evidence type="ECO:0000256" key="2">
    <source>
        <dbReference type="SAM" id="SignalP"/>
    </source>
</evidence>
<dbReference type="InterPro" id="IPR011519">
    <property type="entry name" value="UnbV_ASPIC"/>
</dbReference>